<feature type="compositionally biased region" description="Basic and acidic residues" evidence="1">
    <location>
        <begin position="1"/>
        <end position="13"/>
    </location>
</feature>
<organism evidence="3 4">
    <name type="scientific">Aureococcus anophagefferens</name>
    <name type="common">Harmful bloom alga</name>
    <dbReference type="NCBI Taxonomy" id="44056"/>
    <lineage>
        <taxon>Eukaryota</taxon>
        <taxon>Sar</taxon>
        <taxon>Stramenopiles</taxon>
        <taxon>Ochrophyta</taxon>
        <taxon>Pelagophyceae</taxon>
        <taxon>Pelagomonadales</taxon>
        <taxon>Pelagomonadaceae</taxon>
        <taxon>Aureococcus</taxon>
    </lineage>
</organism>
<feature type="region of interest" description="Disordered" evidence="1">
    <location>
        <begin position="66"/>
        <end position="87"/>
    </location>
</feature>
<evidence type="ECO:0000313" key="4">
    <source>
        <dbReference type="Proteomes" id="UP001363151"/>
    </source>
</evidence>
<evidence type="ECO:0000313" key="3">
    <source>
        <dbReference type="EMBL" id="KAK7238577.1"/>
    </source>
</evidence>
<reference evidence="3 4" key="1">
    <citation type="submission" date="2024-03" db="EMBL/GenBank/DDBJ databases">
        <title>Aureococcus anophagefferens CCMP1851 and Kratosvirus quantuckense: Draft genome of a second virus-susceptible host strain in the model system.</title>
        <authorList>
            <person name="Chase E."/>
            <person name="Truchon A.R."/>
            <person name="Schepens W."/>
            <person name="Wilhelm S.W."/>
        </authorList>
    </citation>
    <scope>NUCLEOTIDE SEQUENCE [LARGE SCALE GENOMIC DNA]</scope>
    <source>
        <strain evidence="3 4">CCMP1851</strain>
    </source>
</reference>
<dbReference type="PANTHER" id="PTHR21727:SF0">
    <property type="entry name" value="MRNA (2'-O-METHYLADENOSINE-N(6)-)-METHYLTRANSFERASE"/>
    <property type="match status" value="1"/>
</dbReference>
<accession>A0ABR1FU99</accession>
<protein>
    <submittedName>
        <fullName evidence="3">mRNA (2'-O-methyladenosine-N(6)-)-methyltransferase</fullName>
    </submittedName>
</protein>
<dbReference type="Proteomes" id="UP001363151">
    <property type="component" value="Unassembled WGS sequence"/>
</dbReference>
<dbReference type="EMBL" id="JBBJCI010000229">
    <property type="protein sequence ID" value="KAK7238577.1"/>
    <property type="molecule type" value="Genomic_DNA"/>
</dbReference>
<evidence type="ECO:0000259" key="2">
    <source>
        <dbReference type="Pfam" id="PF12237"/>
    </source>
</evidence>
<dbReference type="PANTHER" id="PTHR21727">
    <property type="entry name" value="PHOSPHORYLATED CTD INTERACTING FACTOR 1"/>
    <property type="match status" value="1"/>
</dbReference>
<feature type="region of interest" description="Disordered" evidence="1">
    <location>
        <begin position="1"/>
        <end position="52"/>
    </location>
</feature>
<name>A0ABR1FU99_AURAN</name>
<dbReference type="InterPro" id="IPR039881">
    <property type="entry name" value="PCIF1-like"/>
</dbReference>
<comment type="caution">
    <text evidence="3">The sequence shown here is derived from an EMBL/GenBank/DDBJ whole genome shotgun (WGS) entry which is preliminary data.</text>
</comment>
<feature type="compositionally biased region" description="Basic and acidic residues" evidence="1">
    <location>
        <begin position="32"/>
        <end position="42"/>
    </location>
</feature>
<dbReference type="InterPro" id="IPR022035">
    <property type="entry name" value="PCIF1_WW"/>
</dbReference>
<evidence type="ECO:0000256" key="1">
    <source>
        <dbReference type="SAM" id="MobiDB-lite"/>
    </source>
</evidence>
<feature type="domain" description="PCIF1 WW" evidence="2">
    <location>
        <begin position="209"/>
        <end position="365"/>
    </location>
</feature>
<dbReference type="Pfam" id="PF12237">
    <property type="entry name" value="PCIF1_WW"/>
    <property type="match status" value="1"/>
</dbReference>
<keyword evidence="4" id="KW-1185">Reference proteome</keyword>
<gene>
    <name evidence="3" type="primary">PCIF1</name>
    <name evidence="3" type="ORF">SO694_0002013</name>
</gene>
<proteinExistence type="predicted"/>
<sequence length="409" mass="44137">MKRSAPRDVDDSGNKTPLTAADASLSKKAKKKLADAHFEERFAPPPDEPVWDETHHEEDFWAKVGCEESNNNHGTPSVAAERARRDGVARVRKNLSRLCGDRYPSMAFERWHLACDEGDPVFPRGGDECLKADLVASKHSAAEADDIVAEHAKAVAAARGRAAATASTARATTISRRDGTVRLSCGDATAELPENVDAKLRELARRAGTKTTDVDACILAMTMRYDALGGSGFQAALPGAAFRALRDRFGVNFECFASPLNAYYERYCSAHADVDAPFGSLGSFYDFSPRRGAFECNPPFAAAPLLRAARRCDALLAAAEARRDALAFAFVAPVWTDQPAWAAVDGSRFKRGAVRVPREDHAWRDARTARARRVPVDTAIFILATSAAEAAHPCDAAALGEVRAALLVP</sequence>